<dbReference type="SMART" id="SM00471">
    <property type="entry name" value="HDc"/>
    <property type="match status" value="1"/>
</dbReference>
<dbReference type="PANTHER" id="PTHR40517:SF1">
    <property type="entry name" value="METAL-DEPENDENT PHOSPHOHYDROLASE, HD SUPERFAMILY-RELATED"/>
    <property type="match status" value="1"/>
</dbReference>
<reference evidence="2 3" key="1">
    <citation type="journal article" date="2011" name="Stand. Genomic Sci.">
        <title>Complete genome sequence of the hyperthermophilic chemolithoautotroph Pyrolobus fumarii type strain (1A).</title>
        <authorList>
            <person name="Anderson I."/>
            <person name="Goker M."/>
            <person name="Nolan M."/>
            <person name="Lucas S."/>
            <person name="Hammon N."/>
            <person name="Deshpande S."/>
            <person name="Cheng J.F."/>
            <person name="Tapia R."/>
            <person name="Han C."/>
            <person name="Goodwin L."/>
            <person name="Pitluck S."/>
            <person name="Huntemann M."/>
            <person name="Liolios K."/>
            <person name="Ivanova N."/>
            <person name="Pagani I."/>
            <person name="Mavromatis K."/>
            <person name="Ovchinikova G."/>
            <person name="Pati A."/>
            <person name="Chen A."/>
            <person name="Palaniappan K."/>
            <person name="Land M."/>
            <person name="Hauser L."/>
            <person name="Brambilla E.M."/>
            <person name="Huber H."/>
            <person name="Yasawong M."/>
            <person name="Rohde M."/>
            <person name="Spring S."/>
            <person name="Abt B."/>
            <person name="Sikorski J."/>
            <person name="Wirth R."/>
            <person name="Detter J.C."/>
            <person name="Woyke T."/>
            <person name="Bristow J."/>
            <person name="Eisen J.A."/>
            <person name="Markowitz V."/>
            <person name="Hugenholtz P."/>
            <person name="Kyrpides N.C."/>
            <person name="Klenk H.P."/>
            <person name="Lapidus A."/>
        </authorList>
    </citation>
    <scope>NUCLEOTIDE SEQUENCE [LARGE SCALE GENOMIC DNA]</scope>
    <source>
        <strain evidence="3">DSM 11204 / 1A</strain>
    </source>
</reference>
<dbReference type="Proteomes" id="UP000001037">
    <property type="component" value="Chromosome"/>
</dbReference>
<organism evidence="2 3">
    <name type="scientific">Pyrolobus fumarii (strain DSM 11204 / 1A)</name>
    <dbReference type="NCBI Taxonomy" id="694429"/>
    <lineage>
        <taxon>Archaea</taxon>
        <taxon>Thermoproteota</taxon>
        <taxon>Thermoprotei</taxon>
        <taxon>Desulfurococcales</taxon>
        <taxon>Pyrodictiaceae</taxon>
        <taxon>Pyrolobus</taxon>
    </lineage>
</organism>
<dbReference type="AlphaFoldDB" id="G0EHH6"/>
<evidence type="ECO:0000313" key="2">
    <source>
        <dbReference type="EMBL" id="AEM38551.1"/>
    </source>
</evidence>
<feature type="domain" description="HD/PDEase" evidence="1">
    <location>
        <begin position="47"/>
        <end position="185"/>
    </location>
</feature>
<name>G0EHH6_PYRF1</name>
<dbReference type="Pfam" id="PF01966">
    <property type="entry name" value="HD"/>
    <property type="match status" value="1"/>
</dbReference>
<dbReference type="InterPro" id="IPR006674">
    <property type="entry name" value="HD_domain"/>
</dbReference>
<dbReference type="HOGENOM" id="CLU_068640_0_0_2"/>
<dbReference type="PANTHER" id="PTHR40517">
    <property type="entry name" value="METAL-DEPENDENT PHOSPHOHYDROLASE, HD SUPERFAMILY-RELATED"/>
    <property type="match status" value="1"/>
</dbReference>
<accession>G0EHH6</accession>
<dbReference type="InParanoid" id="G0EHH6"/>
<dbReference type="GO" id="GO:0016787">
    <property type="term" value="F:hydrolase activity"/>
    <property type="evidence" value="ECO:0007669"/>
    <property type="project" value="UniProtKB-KW"/>
</dbReference>
<dbReference type="STRING" id="694429.Pyrfu_0682"/>
<keyword evidence="3" id="KW-1185">Reference proteome</keyword>
<evidence type="ECO:0000259" key="1">
    <source>
        <dbReference type="SMART" id="SM00471"/>
    </source>
</evidence>
<dbReference type="KEGG" id="pfm:Pyrfu_0682"/>
<dbReference type="InterPro" id="IPR039967">
    <property type="entry name" value="MJ1020-like"/>
</dbReference>
<dbReference type="eggNOG" id="arCOG04230">
    <property type="taxonomic scope" value="Archaea"/>
</dbReference>
<dbReference type="Gene3D" id="1.10.3210.10">
    <property type="entry name" value="Hypothetical protein af1432"/>
    <property type="match status" value="1"/>
</dbReference>
<proteinExistence type="predicted"/>
<sequence>MVSPELVKVKLRGDQLLERAWKIAMSDHELRALLRMSNVMAVKRLHYNDHGPVHATIVAGAALEIFDRLVEAGVEPTTLRDGTVDNLSEARLVVLLGALMHDIGNSVHRHNHELAGALLAAPILDRILEKLYGGLNEKTYQIRQEVMHAIYATAYDVQCLSVEAGAVKVGDGLDIAEGRARIPYKLGKIDIHAVSALSVKRVEISEGRERPISITIHTNDYAGLFQVEEVLLKKIATSSIGDYLEVYLGVGDEPPLRIHPS</sequence>
<dbReference type="EMBL" id="CP002838">
    <property type="protein sequence ID" value="AEM38551.1"/>
    <property type="molecule type" value="Genomic_DNA"/>
</dbReference>
<keyword evidence="2" id="KW-0378">Hydrolase</keyword>
<gene>
    <name evidence="2" type="ordered locus">Pyrfu_0682</name>
</gene>
<dbReference type="SUPFAM" id="SSF109604">
    <property type="entry name" value="HD-domain/PDEase-like"/>
    <property type="match status" value="1"/>
</dbReference>
<dbReference type="InterPro" id="IPR003607">
    <property type="entry name" value="HD/PDEase_dom"/>
</dbReference>
<evidence type="ECO:0000313" key="3">
    <source>
        <dbReference type="Proteomes" id="UP000001037"/>
    </source>
</evidence>
<protein>
    <submittedName>
        <fullName evidence="2">Metal dependent phosphohydrolase</fullName>
    </submittedName>
</protein>